<dbReference type="AlphaFoldDB" id="A0A5D3AKD1"/>
<proteinExistence type="predicted"/>
<evidence type="ECO:0000313" key="2">
    <source>
        <dbReference type="Proteomes" id="UP000322245"/>
    </source>
</evidence>
<evidence type="ECO:0000313" key="1">
    <source>
        <dbReference type="EMBL" id="TYJ51118.1"/>
    </source>
</evidence>
<accession>A0A5D3AKD1</accession>
<organism evidence="1 2">
    <name type="scientific">Cryptococcus floricola</name>
    <dbReference type="NCBI Taxonomy" id="2591691"/>
    <lineage>
        <taxon>Eukaryota</taxon>
        <taxon>Fungi</taxon>
        <taxon>Dikarya</taxon>
        <taxon>Basidiomycota</taxon>
        <taxon>Agaricomycotina</taxon>
        <taxon>Tremellomycetes</taxon>
        <taxon>Tremellales</taxon>
        <taxon>Cryptococcaceae</taxon>
        <taxon>Cryptococcus</taxon>
    </lineage>
</organism>
<gene>
    <name evidence="1" type="ORF">B9479_008329</name>
</gene>
<feature type="non-terminal residue" evidence="1">
    <location>
        <position position="98"/>
    </location>
</feature>
<protein>
    <submittedName>
        <fullName evidence="1">Uncharacterized protein</fullName>
    </submittedName>
</protein>
<dbReference type="Proteomes" id="UP000322245">
    <property type="component" value="Unassembled WGS sequence"/>
</dbReference>
<reference evidence="1 2" key="1">
    <citation type="submission" date="2017-05" db="EMBL/GenBank/DDBJ databases">
        <title>The Genome Sequence of Tsuchiyaea wingfieldii DSM 27421.</title>
        <authorList>
            <person name="Cuomo C."/>
            <person name="Passer A."/>
            <person name="Billmyre B."/>
            <person name="Heitman J."/>
        </authorList>
    </citation>
    <scope>NUCLEOTIDE SEQUENCE [LARGE SCALE GENOMIC DNA]</scope>
    <source>
        <strain evidence="1 2">DSM 27421</strain>
    </source>
</reference>
<comment type="caution">
    <text evidence="1">The sequence shown here is derived from an EMBL/GenBank/DDBJ whole genome shotgun (WGS) entry which is preliminary data.</text>
</comment>
<dbReference type="EMBL" id="NIDF01000443">
    <property type="protein sequence ID" value="TYJ51118.1"/>
    <property type="molecule type" value="Genomic_DNA"/>
</dbReference>
<sequence length="98" mass="11508">MLPAIIWSIHCVGVVQDADEASRSFLVKGTTYMGKKADAAPFLWSVKVPKFPRWPYWPHLRLRPRREEGRWRLRHHSPVDAPRRLLLLLLSFLFLAPH</sequence>
<keyword evidence="2" id="KW-1185">Reference proteome</keyword>
<name>A0A5D3AKD1_9TREE</name>